<dbReference type="GeneID" id="18935965"/>
<dbReference type="KEGG" id="mlr:MELLADRAFT_91592"/>
<name>F4RZL4_MELLP</name>
<evidence type="ECO:0000313" key="2">
    <source>
        <dbReference type="Proteomes" id="UP000001072"/>
    </source>
</evidence>
<protein>
    <submittedName>
        <fullName evidence="1">Uncharacterized protein</fullName>
    </submittedName>
</protein>
<gene>
    <name evidence="1" type="ORF">MELLADRAFT_91592</name>
</gene>
<sequence length="123" mass="14608">MGQARYQVRVGQTYCDFVRIDLSFYSRPFGHLYHFARVYLRDHIAWETVFFGLGTRICHHDLVTIYLLCRGTGLWIPDRHLDRVGRNRFGNSCFYRLGLDLNLFCYGNHPYCPSYYKSNHLST</sequence>
<reference evidence="2" key="1">
    <citation type="journal article" date="2011" name="Proc. Natl. Acad. Sci. U.S.A.">
        <title>Obligate biotrophy features unraveled by the genomic analysis of rust fungi.</title>
        <authorList>
            <person name="Duplessis S."/>
            <person name="Cuomo C.A."/>
            <person name="Lin Y.-C."/>
            <person name="Aerts A."/>
            <person name="Tisserant E."/>
            <person name="Veneault-Fourrey C."/>
            <person name="Joly D.L."/>
            <person name="Hacquard S."/>
            <person name="Amselem J."/>
            <person name="Cantarel B.L."/>
            <person name="Chiu R."/>
            <person name="Coutinho P.M."/>
            <person name="Feau N."/>
            <person name="Field M."/>
            <person name="Frey P."/>
            <person name="Gelhaye E."/>
            <person name="Goldberg J."/>
            <person name="Grabherr M.G."/>
            <person name="Kodira C.D."/>
            <person name="Kohler A."/>
            <person name="Kuees U."/>
            <person name="Lindquist E.A."/>
            <person name="Lucas S.M."/>
            <person name="Mago R."/>
            <person name="Mauceli E."/>
            <person name="Morin E."/>
            <person name="Murat C."/>
            <person name="Pangilinan J.L."/>
            <person name="Park R."/>
            <person name="Pearson M."/>
            <person name="Quesneville H."/>
            <person name="Rouhier N."/>
            <person name="Sakthikumar S."/>
            <person name="Salamov A.A."/>
            <person name="Schmutz J."/>
            <person name="Selles B."/>
            <person name="Shapiro H."/>
            <person name="Tanguay P."/>
            <person name="Tuskan G.A."/>
            <person name="Henrissat B."/>
            <person name="Van de Peer Y."/>
            <person name="Rouze P."/>
            <person name="Ellis J.G."/>
            <person name="Dodds P.N."/>
            <person name="Schein J.E."/>
            <person name="Zhong S."/>
            <person name="Hamelin R.C."/>
            <person name="Grigoriev I.V."/>
            <person name="Szabo L.J."/>
            <person name="Martin F."/>
        </authorList>
    </citation>
    <scope>NUCLEOTIDE SEQUENCE [LARGE SCALE GENOMIC DNA]</scope>
    <source>
        <strain evidence="2">98AG31 / pathotype 3-4-7</strain>
    </source>
</reference>
<dbReference type="RefSeq" id="XP_007414705.1">
    <property type="nucleotide sequence ID" value="XM_007414643.1"/>
</dbReference>
<organism evidence="2">
    <name type="scientific">Melampsora larici-populina (strain 98AG31 / pathotype 3-4-7)</name>
    <name type="common">Poplar leaf rust fungus</name>
    <dbReference type="NCBI Taxonomy" id="747676"/>
    <lineage>
        <taxon>Eukaryota</taxon>
        <taxon>Fungi</taxon>
        <taxon>Dikarya</taxon>
        <taxon>Basidiomycota</taxon>
        <taxon>Pucciniomycotina</taxon>
        <taxon>Pucciniomycetes</taxon>
        <taxon>Pucciniales</taxon>
        <taxon>Melampsoraceae</taxon>
        <taxon>Melampsora</taxon>
    </lineage>
</organism>
<dbReference type="VEuPathDB" id="FungiDB:MELLADRAFT_91592"/>
<dbReference type="HOGENOM" id="CLU_2015785_0_0_1"/>
<evidence type="ECO:0000313" key="1">
    <source>
        <dbReference type="EMBL" id="EGG02168.1"/>
    </source>
</evidence>
<dbReference type="EMBL" id="GL883133">
    <property type="protein sequence ID" value="EGG02168.1"/>
    <property type="molecule type" value="Genomic_DNA"/>
</dbReference>
<keyword evidence="2" id="KW-1185">Reference proteome</keyword>
<accession>F4RZL4</accession>
<dbReference type="AlphaFoldDB" id="F4RZL4"/>
<dbReference type="Proteomes" id="UP000001072">
    <property type="component" value="Unassembled WGS sequence"/>
</dbReference>
<dbReference type="InParanoid" id="F4RZL4"/>
<proteinExistence type="predicted"/>